<name>A0A9P7JAH6_9AGAM</name>
<dbReference type="OrthoDB" id="2676384at2759"/>
<comment type="caution">
    <text evidence="1">The sequence shown here is derived from an EMBL/GenBank/DDBJ whole genome shotgun (WGS) entry which is preliminary data.</text>
</comment>
<reference evidence="1" key="1">
    <citation type="journal article" date="2020" name="New Phytol.">
        <title>Comparative genomics reveals dynamic genome evolution in host specialist ectomycorrhizal fungi.</title>
        <authorList>
            <person name="Lofgren L.A."/>
            <person name="Nguyen N.H."/>
            <person name="Vilgalys R."/>
            <person name="Ruytinx J."/>
            <person name="Liao H.L."/>
            <person name="Branco S."/>
            <person name="Kuo A."/>
            <person name="LaButti K."/>
            <person name="Lipzen A."/>
            <person name="Andreopoulos W."/>
            <person name="Pangilinan J."/>
            <person name="Riley R."/>
            <person name="Hundley H."/>
            <person name="Na H."/>
            <person name="Barry K."/>
            <person name="Grigoriev I.V."/>
            <person name="Stajich J.E."/>
            <person name="Kennedy P.G."/>
        </authorList>
    </citation>
    <scope>NUCLEOTIDE SEQUENCE</scope>
    <source>
        <strain evidence="1">MN1</strain>
    </source>
</reference>
<proteinExistence type="predicted"/>
<organism evidence="1 2">
    <name type="scientific">Suillus subaureus</name>
    <dbReference type="NCBI Taxonomy" id="48587"/>
    <lineage>
        <taxon>Eukaryota</taxon>
        <taxon>Fungi</taxon>
        <taxon>Dikarya</taxon>
        <taxon>Basidiomycota</taxon>
        <taxon>Agaricomycotina</taxon>
        <taxon>Agaricomycetes</taxon>
        <taxon>Agaricomycetidae</taxon>
        <taxon>Boletales</taxon>
        <taxon>Suillineae</taxon>
        <taxon>Suillaceae</taxon>
        <taxon>Suillus</taxon>
    </lineage>
</organism>
<accession>A0A9P7JAH6</accession>
<evidence type="ECO:0000313" key="1">
    <source>
        <dbReference type="EMBL" id="KAG1810981.1"/>
    </source>
</evidence>
<keyword evidence="2" id="KW-1185">Reference proteome</keyword>
<feature type="non-terminal residue" evidence="1">
    <location>
        <position position="1"/>
    </location>
</feature>
<gene>
    <name evidence="1" type="ORF">BJ212DRAFT_1377335</name>
</gene>
<protein>
    <submittedName>
        <fullName evidence="1">Uncharacterized protein</fullName>
    </submittedName>
</protein>
<dbReference type="AlphaFoldDB" id="A0A9P7JAH6"/>
<dbReference type="RefSeq" id="XP_041189761.1">
    <property type="nucleotide sequence ID" value="XM_041336509.1"/>
</dbReference>
<dbReference type="GeneID" id="64630526"/>
<evidence type="ECO:0000313" key="2">
    <source>
        <dbReference type="Proteomes" id="UP000807769"/>
    </source>
</evidence>
<sequence>LILTLIRAIQSWRINPSRLYVVLVKHNIFYYTCGFCELTLTPAIFPCSYMIISLS</sequence>
<dbReference type="EMBL" id="JABBWG010000031">
    <property type="protein sequence ID" value="KAG1810981.1"/>
    <property type="molecule type" value="Genomic_DNA"/>
</dbReference>
<dbReference type="Proteomes" id="UP000807769">
    <property type="component" value="Unassembled WGS sequence"/>
</dbReference>